<evidence type="ECO:0000256" key="2">
    <source>
        <dbReference type="ARBA" id="ARBA00009295"/>
    </source>
</evidence>
<dbReference type="EMBL" id="KV878211">
    <property type="protein sequence ID" value="OJJ36443.1"/>
    <property type="molecule type" value="Genomic_DNA"/>
</dbReference>
<keyword evidence="6 9" id="KW-0560">Oxidoreductase</keyword>
<comment type="domain">
    <text evidence="9">The histidine box domains are involved in binding the catalytic metal ions.</text>
</comment>
<dbReference type="GeneID" id="63750661"/>
<evidence type="ECO:0000256" key="3">
    <source>
        <dbReference type="ARBA" id="ARBA00022692"/>
    </source>
</evidence>
<dbReference type="RefSeq" id="XP_040690119.1">
    <property type="nucleotide sequence ID" value="XM_040834813.1"/>
</dbReference>
<comment type="subcellular location">
    <subcellularLocation>
        <location evidence="1">Membrane</location>
        <topology evidence="1">Multi-pass membrane protein</topology>
    </subcellularLocation>
</comment>
<keyword evidence="3 9" id="KW-0812">Transmembrane</keyword>
<reference evidence="12" key="1">
    <citation type="journal article" date="2017" name="Genome Biol.">
        <title>Comparative genomics reveals high biological diversity and specific adaptations in the industrially and medically important fungal genus Aspergillus.</title>
        <authorList>
            <person name="de Vries R.P."/>
            <person name="Riley R."/>
            <person name="Wiebenga A."/>
            <person name="Aguilar-Osorio G."/>
            <person name="Amillis S."/>
            <person name="Uchima C.A."/>
            <person name="Anderluh G."/>
            <person name="Asadollahi M."/>
            <person name="Askin M."/>
            <person name="Barry K."/>
            <person name="Battaglia E."/>
            <person name="Bayram O."/>
            <person name="Benocci T."/>
            <person name="Braus-Stromeyer S.A."/>
            <person name="Caldana C."/>
            <person name="Canovas D."/>
            <person name="Cerqueira G.C."/>
            <person name="Chen F."/>
            <person name="Chen W."/>
            <person name="Choi C."/>
            <person name="Clum A."/>
            <person name="Dos Santos R.A."/>
            <person name="Damasio A.R."/>
            <person name="Diallinas G."/>
            <person name="Emri T."/>
            <person name="Fekete E."/>
            <person name="Flipphi M."/>
            <person name="Freyberg S."/>
            <person name="Gallo A."/>
            <person name="Gournas C."/>
            <person name="Habgood R."/>
            <person name="Hainaut M."/>
            <person name="Harispe M.L."/>
            <person name="Henrissat B."/>
            <person name="Hilden K.S."/>
            <person name="Hope R."/>
            <person name="Hossain A."/>
            <person name="Karabika E."/>
            <person name="Karaffa L."/>
            <person name="Karanyi Z."/>
            <person name="Krasevec N."/>
            <person name="Kuo A."/>
            <person name="Kusch H."/>
            <person name="LaButti K."/>
            <person name="Lagendijk E.L."/>
            <person name="Lapidus A."/>
            <person name="Levasseur A."/>
            <person name="Lindquist E."/>
            <person name="Lipzen A."/>
            <person name="Logrieco A.F."/>
            <person name="MacCabe A."/>
            <person name="Maekelae M.R."/>
            <person name="Malavazi I."/>
            <person name="Melin P."/>
            <person name="Meyer V."/>
            <person name="Mielnichuk N."/>
            <person name="Miskei M."/>
            <person name="Molnar A.P."/>
            <person name="Mule G."/>
            <person name="Ngan C.Y."/>
            <person name="Orejas M."/>
            <person name="Orosz E."/>
            <person name="Ouedraogo J.P."/>
            <person name="Overkamp K.M."/>
            <person name="Park H.-S."/>
            <person name="Perrone G."/>
            <person name="Piumi F."/>
            <person name="Punt P.J."/>
            <person name="Ram A.F."/>
            <person name="Ramon A."/>
            <person name="Rauscher S."/>
            <person name="Record E."/>
            <person name="Riano-Pachon D.M."/>
            <person name="Robert V."/>
            <person name="Roehrig J."/>
            <person name="Ruller R."/>
            <person name="Salamov A."/>
            <person name="Salih N.S."/>
            <person name="Samson R.A."/>
            <person name="Sandor E."/>
            <person name="Sanguinetti M."/>
            <person name="Schuetze T."/>
            <person name="Sepcic K."/>
            <person name="Shelest E."/>
            <person name="Sherlock G."/>
            <person name="Sophianopoulou V."/>
            <person name="Squina F.M."/>
            <person name="Sun H."/>
            <person name="Susca A."/>
            <person name="Todd R.B."/>
            <person name="Tsang A."/>
            <person name="Unkles S.E."/>
            <person name="van de Wiele N."/>
            <person name="van Rossen-Uffink D."/>
            <person name="Oliveira J.V."/>
            <person name="Vesth T.C."/>
            <person name="Visser J."/>
            <person name="Yu J.-H."/>
            <person name="Zhou M."/>
            <person name="Andersen M.R."/>
            <person name="Archer D.B."/>
            <person name="Baker S.E."/>
            <person name="Benoit I."/>
            <person name="Brakhage A.A."/>
            <person name="Braus G.H."/>
            <person name="Fischer R."/>
            <person name="Frisvad J.C."/>
            <person name="Goldman G.H."/>
            <person name="Houbraken J."/>
            <person name="Oakley B."/>
            <person name="Pocsi I."/>
            <person name="Scazzocchio C."/>
            <person name="Seiboth B."/>
            <person name="vanKuyk P.A."/>
            <person name="Wortman J."/>
            <person name="Dyer P.S."/>
            <person name="Grigoriev I.V."/>
        </authorList>
    </citation>
    <scope>NUCLEOTIDE SEQUENCE [LARGE SCALE GENOMIC DNA]</scope>
    <source>
        <strain evidence="12">DTO 134E9</strain>
    </source>
</reference>
<dbReference type="GO" id="GO:0016020">
    <property type="term" value="C:membrane"/>
    <property type="evidence" value="ECO:0007669"/>
    <property type="project" value="UniProtKB-SubCell"/>
</dbReference>
<dbReference type="PRINTS" id="PR00075">
    <property type="entry name" value="FACDDSATRASE"/>
</dbReference>
<keyword evidence="9" id="KW-0444">Lipid biosynthesis</keyword>
<keyword evidence="4" id="KW-0276">Fatty acid metabolism</keyword>
<dbReference type="VEuPathDB" id="FungiDB:ASPWEDRAFT_38015"/>
<comment type="similarity">
    <text evidence="2 9">Belongs to the fatty acid desaturase type 1 family.</text>
</comment>
<feature type="transmembrane region" description="Helical" evidence="10">
    <location>
        <begin position="14"/>
        <end position="33"/>
    </location>
</feature>
<evidence type="ECO:0000256" key="4">
    <source>
        <dbReference type="ARBA" id="ARBA00022832"/>
    </source>
</evidence>
<comment type="cofactor">
    <cofactor evidence="9">
        <name>Fe(2+)</name>
        <dbReference type="ChEBI" id="CHEBI:29033"/>
    </cofactor>
</comment>
<proteinExistence type="inferred from homology"/>
<keyword evidence="12" id="KW-1185">Reference proteome</keyword>
<evidence type="ECO:0000256" key="10">
    <source>
        <dbReference type="SAM" id="Phobius"/>
    </source>
</evidence>
<dbReference type="GO" id="GO:0016717">
    <property type="term" value="F:oxidoreductase activity, acting on paired donors, with oxidation of a pair of donors resulting in the reduction of molecular oxygen to two molecules of water"/>
    <property type="evidence" value="ECO:0007669"/>
    <property type="project" value="InterPro"/>
</dbReference>
<keyword evidence="7" id="KW-0443">Lipid metabolism</keyword>
<organism evidence="11 12">
    <name type="scientific">Aspergillus wentii DTO 134E9</name>
    <dbReference type="NCBI Taxonomy" id="1073089"/>
    <lineage>
        <taxon>Eukaryota</taxon>
        <taxon>Fungi</taxon>
        <taxon>Dikarya</taxon>
        <taxon>Ascomycota</taxon>
        <taxon>Pezizomycotina</taxon>
        <taxon>Eurotiomycetes</taxon>
        <taxon>Eurotiomycetidae</taxon>
        <taxon>Eurotiales</taxon>
        <taxon>Aspergillaceae</taxon>
        <taxon>Aspergillus</taxon>
        <taxon>Aspergillus subgen. Cremei</taxon>
    </lineage>
</organism>
<keyword evidence="8 10" id="KW-0472">Membrane</keyword>
<accession>A0A1L9RNJ7</accession>
<feature type="transmembrane region" description="Helical" evidence="10">
    <location>
        <begin position="40"/>
        <end position="61"/>
    </location>
</feature>
<sequence length="71" mass="7703">MAQSKASNGKKEEIVWLHVVSFIALHLAVLILVPQTHLRLETAIFTLLYGYATAMGITAGIPPVQHAYTAS</sequence>
<dbReference type="AlphaFoldDB" id="A0A1L9RNJ7"/>
<dbReference type="GO" id="GO:0006633">
    <property type="term" value="P:fatty acid biosynthetic process"/>
    <property type="evidence" value="ECO:0007669"/>
    <property type="project" value="UniProtKB-KW"/>
</dbReference>
<dbReference type="Proteomes" id="UP000184383">
    <property type="component" value="Unassembled WGS sequence"/>
</dbReference>
<evidence type="ECO:0000313" key="11">
    <source>
        <dbReference type="EMBL" id="OJJ36443.1"/>
    </source>
</evidence>
<evidence type="ECO:0000256" key="1">
    <source>
        <dbReference type="ARBA" id="ARBA00004141"/>
    </source>
</evidence>
<name>A0A1L9RNJ7_ASPWE</name>
<evidence type="ECO:0000256" key="6">
    <source>
        <dbReference type="ARBA" id="ARBA00023002"/>
    </source>
</evidence>
<keyword evidence="5 10" id="KW-1133">Transmembrane helix</keyword>
<evidence type="ECO:0000256" key="9">
    <source>
        <dbReference type="RuleBase" id="RU000581"/>
    </source>
</evidence>
<keyword evidence="9" id="KW-0275">Fatty acid biosynthesis</keyword>
<gene>
    <name evidence="11" type="ORF">ASPWEDRAFT_38015</name>
</gene>
<dbReference type="InterPro" id="IPR015876">
    <property type="entry name" value="Acyl-CoA_DS"/>
</dbReference>
<evidence type="ECO:0000256" key="7">
    <source>
        <dbReference type="ARBA" id="ARBA00023098"/>
    </source>
</evidence>
<evidence type="ECO:0000256" key="8">
    <source>
        <dbReference type="ARBA" id="ARBA00023136"/>
    </source>
</evidence>
<evidence type="ECO:0000256" key="5">
    <source>
        <dbReference type="ARBA" id="ARBA00022989"/>
    </source>
</evidence>
<evidence type="ECO:0000313" key="12">
    <source>
        <dbReference type="Proteomes" id="UP000184383"/>
    </source>
</evidence>
<protein>
    <submittedName>
        <fullName evidence="11">Uncharacterized protein</fullName>
    </submittedName>
</protein>